<dbReference type="Gene3D" id="3.30.565.10">
    <property type="entry name" value="Histidine kinase-like ATPase, C-terminal domain"/>
    <property type="match status" value="1"/>
</dbReference>
<proteinExistence type="predicted"/>
<dbReference type="PROSITE" id="PS50112">
    <property type="entry name" value="PAS"/>
    <property type="match status" value="2"/>
</dbReference>
<keyword evidence="4" id="KW-0597">Phosphoprotein</keyword>
<dbReference type="SMART" id="SM00388">
    <property type="entry name" value="HisKA"/>
    <property type="match status" value="1"/>
</dbReference>
<dbReference type="PROSITE" id="PS50109">
    <property type="entry name" value="HIS_KIN"/>
    <property type="match status" value="1"/>
</dbReference>
<keyword evidence="11" id="KW-0902">Two-component regulatory system</keyword>
<dbReference type="Pfam" id="PF13426">
    <property type="entry name" value="PAS_9"/>
    <property type="match status" value="2"/>
</dbReference>
<dbReference type="CDD" id="cd00075">
    <property type="entry name" value="HATPase"/>
    <property type="match status" value="1"/>
</dbReference>
<dbReference type="PROSITE" id="PS50113">
    <property type="entry name" value="PAC"/>
    <property type="match status" value="2"/>
</dbReference>
<dbReference type="InterPro" id="IPR000014">
    <property type="entry name" value="PAS"/>
</dbReference>
<dbReference type="GO" id="GO:0000156">
    <property type="term" value="F:phosphorelay response regulator activity"/>
    <property type="evidence" value="ECO:0007669"/>
    <property type="project" value="TreeGrafter"/>
</dbReference>
<dbReference type="AlphaFoldDB" id="A0A4U0EZG9"/>
<dbReference type="SMART" id="SM00387">
    <property type="entry name" value="HATPase_c"/>
    <property type="match status" value="1"/>
</dbReference>
<evidence type="ECO:0000259" key="15">
    <source>
        <dbReference type="PROSITE" id="PS50113"/>
    </source>
</evidence>
<dbReference type="CDD" id="cd00130">
    <property type="entry name" value="PAS"/>
    <property type="match status" value="2"/>
</dbReference>
<keyword evidence="9" id="KW-0067">ATP-binding</keyword>
<name>A0A4U0EZG9_9FLAO</name>
<dbReference type="Gene3D" id="3.30.450.20">
    <property type="entry name" value="PAS domain"/>
    <property type="match status" value="3"/>
</dbReference>
<keyword evidence="10" id="KW-1133">Transmembrane helix</keyword>
<dbReference type="EC" id="2.7.13.3" evidence="3"/>
<dbReference type="InterPro" id="IPR004358">
    <property type="entry name" value="Sig_transdc_His_kin-like_C"/>
</dbReference>
<dbReference type="GO" id="GO:0005524">
    <property type="term" value="F:ATP binding"/>
    <property type="evidence" value="ECO:0007669"/>
    <property type="project" value="UniProtKB-KW"/>
</dbReference>
<feature type="domain" description="PAC" evidence="15">
    <location>
        <begin position="328"/>
        <end position="380"/>
    </location>
</feature>
<organism evidence="16 17">
    <name type="scientific">Pontimicrobium aquaticum</name>
    <dbReference type="NCBI Taxonomy" id="2565367"/>
    <lineage>
        <taxon>Bacteria</taxon>
        <taxon>Pseudomonadati</taxon>
        <taxon>Bacteroidota</taxon>
        <taxon>Flavobacteriia</taxon>
        <taxon>Flavobacteriales</taxon>
        <taxon>Flavobacteriaceae</taxon>
        <taxon>Pontimicrobium</taxon>
    </lineage>
</organism>
<evidence type="ECO:0000256" key="12">
    <source>
        <dbReference type="ARBA" id="ARBA00023136"/>
    </source>
</evidence>
<dbReference type="GO" id="GO:0007234">
    <property type="term" value="P:osmosensory signaling via phosphorelay pathway"/>
    <property type="evidence" value="ECO:0007669"/>
    <property type="project" value="TreeGrafter"/>
</dbReference>
<keyword evidence="5" id="KW-0808">Transferase</keyword>
<evidence type="ECO:0000256" key="8">
    <source>
        <dbReference type="ARBA" id="ARBA00022777"/>
    </source>
</evidence>
<comment type="subcellular location">
    <subcellularLocation>
        <location evidence="2">Membrane</location>
        <topology evidence="2">Multi-pass membrane protein</topology>
    </subcellularLocation>
</comment>
<evidence type="ECO:0000256" key="1">
    <source>
        <dbReference type="ARBA" id="ARBA00000085"/>
    </source>
</evidence>
<evidence type="ECO:0000256" key="11">
    <source>
        <dbReference type="ARBA" id="ARBA00023012"/>
    </source>
</evidence>
<dbReference type="InterPro" id="IPR013767">
    <property type="entry name" value="PAS_fold"/>
</dbReference>
<dbReference type="PANTHER" id="PTHR42878:SF7">
    <property type="entry name" value="SENSOR HISTIDINE KINASE GLRK"/>
    <property type="match status" value="1"/>
</dbReference>
<dbReference type="SUPFAM" id="SSF55874">
    <property type="entry name" value="ATPase domain of HSP90 chaperone/DNA topoisomerase II/histidine kinase"/>
    <property type="match status" value="1"/>
</dbReference>
<dbReference type="CDD" id="cd00082">
    <property type="entry name" value="HisKA"/>
    <property type="match status" value="1"/>
</dbReference>
<feature type="domain" description="Histidine kinase" evidence="13">
    <location>
        <begin position="409"/>
        <end position="625"/>
    </location>
</feature>
<accession>A0A4U0EZG9</accession>
<sequence length="627" mass="72301">MFKQDQEIFNILLESISQGVIIVDEHQTIIEVNKYATKIFGYSQKELIGQHLNILIPKQYHTNHTSHFKSFIKDGKRREMGKQTMDIYGVKKSGSSFPVKIELNPFYIYRKLYTMALINDLSAKKKIKKKLLLKKKALKSASNGIIITDALKADNPIIYFNPAFQKLTGYSKEEILHKNCRFLQKDDKQQKAITKLKNAVNNGKSCRATLRNYKKDGTLFWNDLQITPIKNKKGVVTHFIGILNDITRTKSIEEERNHLANIFNESLNEIHVFDAKTLKFINVNYGAQKSLGYTLDEFINMTPIDITPFKNEVELRKTIDVLQKKNIEKLELETVHYRKDGTKYPVKTHLQLSKLGDRDVYVAIILDITEQKKHTNELEETVAKRTEELKAALAAEKELNELKTKFLSLVSHEFKTPLSGILTSTILLSKYTQEDQQHKRDKHIKTITDEVHHLNNILTDFLSIERLDKGKYNYKFSTFKVSKVINEVIYNANMLLKEGQHINYPSNIDELSLHQDEKVIELALSNLLQNAIKYSDENTVIDINVTQTKDTTVFKIKDYGIGIPLKDQKNIFNRYFRAENVLLTQGTGIGLNIVKDHLNNLKGEIYFESIENKGSTFTIEIPNIADQ</sequence>
<dbReference type="NCBIfam" id="TIGR00229">
    <property type="entry name" value="sensory_box"/>
    <property type="match status" value="3"/>
</dbReference>
<dbReference type="InterPro" id="IPR003661">
    <property type="entry name" value="HisK_dim/P_dom"/>
</dbReference>
<gene>
    <name evidence="16" type="ORF">E5167_07830</name>
</gene>
<dbReference type="SMART" id="SM00091">
    <property type="entry name" value="PAS"/>
    <property type="match status" value="3"/>
</dbReference>
<keyword evidence="12" id="KW-0472">Membrane</keyword>
<evidence type="ECO:0000313" key="16">
    <source>
        <dbReference type="EMBL" id="TJY35772.1"/>
    </source>
</evidence>
<keyword evidence="7" id="KW-0547">Nucleotide-binding</keyword>
<dbReference type="InterPro" id="IPR035965">
    <property type="entry name" value="PAS-like_dom_sf"/>
</dbReference>
<dbReference type="Pfam" id="PF02518">
    <property type="entry name" value="HATPase_c"/>
    <property type="match status" value="1"/>
</dbReference>
<comment type="catalytic activity">
    <reaction evidence="1">
        <text>ATP + protein L-histidine = ADP + protein N-phospho-L-histidine.</text>
        <dbReference type="EC" id="2.7.13.3"/>
    </reaction>
</comment>
<evidence type="ECO:0000256" key="9">
    <source>
        <dbReference type="ARBA" id="ARBA00022840"/>
    </source>
</evidence>
<dbReference type="SUPFAM" id="SSF47384">
    <property type="entry name" value="Homodimeric domain of signal transducing histidine kinase"/>
    <property type="match status" value="1"/>
</dbReference>
<evidence type="ECO:0000256" key="2">
    <source>
        <dbReference type="ARBA" id="ARBA00004141"/>
    </source>
</evidence>
<evidence type="ECO:0000256" key="10">
    <source>
        <dbReference type="ARBA" id="ARBA00022989"/>
    </source>
</evidence>
<dbReference type="EMBL" id="SUPL01000004">
    <property type="protein sequence ID" value="TJY35772.1"/>
    <property type="molecule type" value="Genomic_DNA"/>
</dbReference>
<protein>
    <recommendedName>
        <fullName evidence="3">histidine kinase</fullName>
        <ecNumber evidence="3">2.7.13.3</ecNumber>
    </recommendedName>
</protein>
<dbReference type="GO" id="GO:0000155">
    <property type="term" value="F:phosphorelay sensor kinase activity"/>
    <property type="evidence" value="ECO:0007669"/>
    <property type="project" value="InterPro"/>
</dbReference>
<evidence type="ECO:0000256" key="6">
    <source>
        <dbReference type="ARBA" id="ARBA00022692"/>
    </source>
</evidence>
<dbReference type="RefSeq" id="WP_136842813.1">
    <property type="nucleotide sequence ID" value="NZ_SUPL01000004.1"/>
</dbReference>
<dbReference type="OrthoDB" id="9808408at2"/>
<evidence type="ECO:0000256" key="5">
    <source>
        <dbReference type="ARBA" id="ARBA00022679"/>
    </source>
</evidence>
<feature type="domain" description="PAC" evidence="15">
    <location>
        <begin position="204"/>
        <end position="258"/>
    </location>
</feature>
<evidence type="ECO:0000256" key="4">
    <source>
        <dbReference type="ARBA" id="ARBA00022553"/>
    </source>
</evidence>
<evidence type="ECO:0000259" key="14">
    <source>
        <dbReference type="PROSITE" id="PS50112"/>
    </source>
</evidence>
<feature type="domain" description="PAS" evidence="14">
    <location>
        <begin position="135"/>
        <end position="203"/>
    </location>
</feature>
<evidence type="ECO:0000259" key="13">
    <source>
        <dbReference type="PROSITE" id="PS50109"/>
    </source>
</evidence>
<dbReference type="Proteomes" id="UP000307657">
    <property type="component" value="Unassembled WGS sequence"/>
</dbReference>
<evidence type="ECO:0000256" key="7">
    <source>
        <dbReference type="ARBA" id="ARBA00022741"/>
    </source>
</evidence>
<dbReference type="InterPro" id="IPR036097">
    <property type="entry name" value="HisK_dim/P_sf"/>
</dbReference>
<dbReference type="GO" id="GO:0016020">
    <property type="term" value="C:membrane"/>
    <property type="evidence" value="ECO:0007669"/>
    <property type="project" value="UniProtKB-SubCell"/>
</dbReference>
<dbReference type="Pfam" id="PF00512">
    <property type="entry name" value="HisKA"/>
    <property type="match status" value="1"/>
</dbReference>
<dbReference type="SMART" id="SM00086">
    <property type="entry name" value="PAC"/>
    <property type="match status" value="3"/>
</dbReference>
<keyword evidence="17" id="KW-1185">Reference proteome</keyword>
<dbReference type="Pfam" id="PF00989">
    <property type="entry name" value="PAS"/>
    <property type="match status" value="1"/>
</dbReference>
<dbReference type="PRINTS" id="PR00344">
    <property type="entry name" value="BCTRLSENSOR"/>
</dbReference>
<dbReference type="InterPro" id="IPR005467">
    <property type="entry name" value="His_kinase_dom"/>
</dbReference>
<dbReference type="GO" id="GO:0006355">
    <property type="term" value="P:regulation of DNA-templated transcription"/>
    <property type="evidence" value="ECO:0007669"/>
    <property type="project" value="InterPro"/>
</dbReference>
<keyword evidence="8" id="KW-0418">Kinase</keyword>
<reference evidence="16 17" key="1">
    <citation type="submission" date="2019-04" db="EMBL/GenBank/DDBJ databases">
        <title>Lacinutrix sp. nov., isolated from marine water.</title>
        <authorList>
            <person name="Kim W."/>
        </authorList>
    </citation>
    <scope>NUCLEOTIDE SEQUENCE [LARGE SCALE GENOMIC DNA]</scope>
    <source>
        <strain evidence="16 17">CAU 1491</strain>
    </source>
</reference>
<feature type="domain" description="PAS" evidence="14">
    <location>
        <begin position="5"/>
        <end position="75"/>
    </location>
</feature>
<keyword evidence="6" id="KW-0812">Transmembrane</keyword>
<comment type="caution">
    <text evidence="16">The sequence shown here is derived from an EMBL/GenBank/DDBJ whole genome shotgun (WGS) entry which is preliminary data.</text>
</comment>
<dbReference type="InterPro" id="IPR050351">
    <property type="entry name" value="BphY/WalK/GraS-like"/>
</dbReference>
<dbReference type="InterPro" id="IPR000700">
    <property type="entry name" value="PAS-assoc_C"/>
</dbReference>
<dbReference type="InterPro" id="IPR036890">
    <property type="entry name" value="HATPase_C_sf"/>
</dbReference>
<dbReference type="InterPro" id="IPR003594">
    <property type="entry name" value="HATPase_dom"/>
</dbReference>
<dbReference type="InterPro" id="IPR001610">
    <property type="entry name" value="PAC"/>
</dbReference>
<dbReference type="Gene3D" id="1.10.287.130">
    <property type="match status" value="1"/>
</dbReference>
<evidence type="ECO:0000256" key="3">
    <source>
        <dbReference type="ARBA" id="ARBA00012438"/>
    </source>
</evidence>
<dbReference type="SUPFAM" id="SSF55785">
    <property type="entry name" value="PYP-like sensor domain (PAS domain)"/>
    <property type="match status" value="3"/>
</dbReference>
<dbReference type="GO" id="GO:0030295">
    <property type="term" value="F:protein kinase activator activity"/>
    <property type="evidence" value="ECO:0007669"/>
    <property type="project" value="TreeGrafter"/>
</dbReference>
<dbReference type="PANTHER" id="PTHR42878">
    <property type="entry name" value="TWO-COMPONENT HISTIDINE KINASE"/>
    <property type="match status" value="1"/>
</dbReference>
<evidence type="ECO:0000313" key="17">
    <source>
        <dbReference type="Proteomes" id="UP000307657"/>
    </source>
</evidence>